<feature type="transmembrane region" description="Helical" evidence="9">
    <location>
        <begin position="294"/>
        <end position="313"/>
    </location>
</feature>
<dbReference type="SUPFAM" id="SSF90123">
    <property type="entry name" value="ABC transporter transmembrane region"/>
    <property type="match status" value="1"/>
</dbReference>
<dbReference type="InterPro" id="IPR003593">
    <property type="entry name" value="AAA+_ATPase"/>
</dbReference>
<feature type="non-terminal residue" evidence="11">
    <location>
        <position position="471"/>
    </location>
</feature>
<dbReference type="PROSITE" id="PS50893">
    <property type="entry name" value="ABC_TRANSPORTER_2"/>
    <property type="match status" value="1"/>
</dbReference>
<evidence type="ECO:0000259" key="10">
    <source>
        <dbReference type="PROSITE" id="PS50893"/>
    </source>
</evidence>
<evidence type="ECO:0000256" key="5">
    <source>
        <dbReference type="ARBA" id="ARBA00022741"/>
    </source>
</evidence>
<dbReference type="PANTHER" id="PTHR24223:SF422">
    <property type="entry name" value="OS12G0562700 PROTEIN"/>
    <property type="match status" value="1"/>
</dbReference>
<dbReference type="GO" id="GO:0016020">
    <property type="term" value="C:membrane"/>
    <property type="evidence" value="ECO:0007669"/>
    <property type="project" value="UniProtKB-SubCell"/>
</dbReference>
<evidence type="ECO:0000256" key="8">
    <source>
        <dbReference type="ARBA" id="ARBA00023136"/>
    </source>
</evidence>
<evidence type="ECO:0000256" key="6">
    <source>
        <dbReference type="ARBA" id="ARBA00022840"/>
    </source>
</evidence>
<keyword evidence="5" id="KW-0547">Nucleotide-binding</keyword>
<comment type="similarity">
    <text evidence="2">Belongs to the ABC transporter superfamily. ABCC family. Conjugate transporter (TC 3.A.1.208) subfamily.</text>
</comment>
<keyword evidence="3" id="KW-0813">Transport</keyword>
<reference evidence="11 12" key="1">
    <citation type="submission" date="2024-02" db="EMBL/GenBank/DDBJ databases">
        <title>High-quality chromosome-scale genome assembly of Pensacola bahiagrass (Paspalum notatum Flugge var. saurae).</title>
        <authorList>
            <person name="Vega J.M."/>
            <person name="Podio M."/>
            <person name="Orjuela J."/>
            <person name="Siena L.A."/>
            <person name="Pessino S.C."/>
            <person name="Combes M.C."/>
            <person name="Mariac C."/>
            <person name="Albertini E."/>
            <person name="Pupilli F."/>
            <person name="Ortiz J.P.A."/>
            <person name="Leblanc O."/>
        </authorList>
    </citation>
    <scope>NUCLEOTIDE SEQUENCE [LARGE SCALE GENOMIC DNA]</scope>
    <source>
        <strain evidence="11">R1</strain>
        <tissue evidence="11">Leaf</tissue>
    </source>
</reference>
<dbReference type="InterPro" id="IPR003439">
    <property type="entry name" value="ABC_transporter-like_ATP-bd"/>
</dbReference>
<dbReference type="EMBL" id="CP144753">
    <property type="protein sequence ID" value="WVZ94072.1"/>
    <property type="molecule type" value="Genomic_DNA"/>
</dbReference>
<gene>
    <name evidence="11" type="ORF">U9M48_040012</name>
</gene>
<dbReference type="AlphaFoldDB" id="A0AAQ3UPH6"/>
<name>A0AAQ3UPH6_PASNO</name>
<feature type="transmembrane region" description="Helical" evidence="9">
    <location>
        <begin position="333"/>
        <end position="352"/>
    </location>
</feature>
<organism evidence="11 12">
    <name type="scientific">Paspalum notatum var. saurae</name>
    <dbReference type="NCBI Taxonomy" id="547442"/>
    <lineage>
        <taxon>Eukaryota</taxon>
        <taxon>Viridiplantae</taxon>
        <taxon>Streptophyta</taxon>
        <taxon>Embryophyta</taxon>
        <taxon>Tracheophyta</taxon>
        <taxon>Spermatophyta</taxon>
        <taxon>Magnoliopsida</taxon>
        <taxon>Liliopsida</taxon>
        <taxon>Poales</taxon>
        <taxon>Poaceae</taxon>
        <taxon>PACMAD clade</taxon>
        <taxon>Panicoideae</taxon>
        <taxon>Andropogonodae</taxon>
        <taxon>Paspaleae</taxon>
        <taxon>Paspalinae</taxon>
        <taxon>Paspalum</taxon>
    </lineage>
</organism>
<dbReference type="InterPro" id="IPR050173">
    <property type="entry name" value="ABC_transporter_C-like"/>
</dbReference>
<evidence type="ECO:0000256" key="9">
    <source>
        <dbReference type="SAM" id="Phobius"/>
    </source>
</evidence>
<comment type="subcellular location">
    <subcellularLocation>
        <location evidence="1">Membrane</location>
        <topology evidence="1">Multi-pass membrane protein</topology>
    </subcellularLocation>
</comment>
<dbReference type="GO" id="GO:0016887">
    <property type="term" value="F:ATP hydrolysis activity"/>
    <property type="evidence" value="ECO:0007669"/>
    <property type="project" value="InterPro"/>
</dbReference>
<protein>
    <recommendedName>
        <fullName evidence="10">ABC transporter domain-containing protein</fullName>
    </recommendedName>
</protein>
<proteinExistence type="inferred from homology"/>
<dbReference type="SMART" id="SM00382">
    <property type="entry name" value="AAA"/>
    <property type="match status" value="1"/>
</dbReference>
<feature type="domain" description="ABC transporter" evidence="10">
    <location>
        <begin position="7"/>
        <end position="229"/>
    </location>
</feature>
<evidence type="ECO:0000313" key="12">
    <source>
        <dbReference type="Proteomes" id="UP001341281"/>
    </source>
</evidence>
<evidence type="ECO:0000256" key="2">
    <source>
        <dbReference type="ARBA" id="ARBA00009726"/>
    </source>
</evidence>
<keyword evidence="8 9" id="KW-0472">Membrane</keyword>
<keyword evidence="4 9" id="KW-0812">Transmembrane</keyword>
<dbReference type="InterPro" id="IPR036640">
    <property type="entry name" value="ABC1_TM_sf"/>
</dbReference>
<evidence type="ECO:0000313" key="11">
    <source>
        <dbReference type="EMBL" id="WVZ94072.1"/>
    </source>
</evidence>
<dbReference type="SUPFAM" id="SSF52540">
    <property type="entry name" value="P-loop containing nucleoside triphosphate hydrolases"/>
    <property type="match status" value="1"/>
</dbReference>
<dbReference type="GO" id="GO:0005524">
    <property type="term" value="F:ATP binding"/>
    <property type="evidence" value="ECO:0007669"/>
    <property type="project" value="UniProtKB-KW"/>
</dbReference>
<dbReference type="Pfam" id="PF00005">
    <property type="entry name" value="ABC_tran"/>
    <property type="match status" value="1"/>
</dbReference>
<keyword evidence="6" id="KW-0067">ATP-binding</keyword>
<keyword evidence="7 9" id="KW-1133">Transmembrane helix</keyword>
<evidence type="ECO:0000256" key="3">
    <source>
        <dbReference type="ARBA" id="ARBA00022448"/>
    </source>
</evidence>
<dbReference type="FunFam" id="3.40.50.300:FF:000997">
    <property type="entry name" value="Multidrug resistance-associated protein 1"/>
    <property type="match status" value="1"/>
</dbReference>
<dbReference type="Gene3D" id="3.40.50.300">
    <property type="entry name" value="P-loop containing nucleotide triphosphate hydrolases"/>
    <property type="match status" value="1"/>
</dbReference>
<accession>A0AAQ3UPH6</accession>
<feature type="transmembrane region" description="Helical" evidence="9">
    <location>
        <begin position="364"/>
        <end position="385"/>
    </location>
</feature>
<dbReference type="Proteomes" id="UP001341281">
    <property type="component" value="Chromosome 09"/>
</dbReference>
<dbReference type="CDD" id="cd03250">
    <property type="entry name" value="ABCC_MRP_domain1"/>
    <property type="match status" value="1"/>
</dbReference>
<sequence>MEYCAPNQYPIVIKSGCFSWDSSENSNLRAINLEVKKGTKLAICGEVGSGKSTILAAILGEVPRTAGMINVCGKIAYVSQNAWIQSGSVQDNILLGSAMDKKRYEETLQRCSLVYDLEFHPLVTLPKLGKEDGGQKQRVQLACALYCDADIYLLDDPFSSVDRHTATSIFNEYVMGALLEKTVLLVTHQVDFLHAFDSILLMSRGQIMHAASYQELIVASKEFQDLVNAHKDTADLPNINNIAYNKYKRKFIRAGTSVHDMGKEFVKPSGFNQREFGDTGLKPYLMYLGQNKGYIYAILIALTNVLFTSGQVSQNLWLAANVENPTVSTLNLVLVYTAIGLGLIIFLLFRALLAVDLNIQTSGLCFPGYLVLYSMHLCLSLIPLHLEGSLAVSGSPVLLQLASFICCCTHDLYVCHITTSSKELMRINGTTKSLVANHLGESISGAVTKRAFNQEDCFFAKMLELIDNNAS</sequence>
<evidence type="ECO:0000256" key="1">
    <source>
        <dbReference type="ARBA" id="ARBA00004141"/>
    </source>
</evidence>
<dbReference type="GO" id="GO:0042626">
    <property type="term" value="F:ATPase-coupled transmembrane transporter activity"/>
    <property type="evidence" value="ECO:0007669"/>
    <property type="project" value="TreeGrafter"/>
</dbReference>
<evidence type="ECO:0000256" key="4">
    <source>
        <dbReference type="ARBA" id="ARBA00022692"/>
    </source>
</evidence>
<dbReference type="InterPro" id="IPR027417">
    <property type="entry name" value="P-loop_NTPase"/>
</dbReference>
<keyword evidence="12" id="KW-1185">Reference proteome</keyword>
<evidence type="ECO:0000256" key="7">
    <source>
        <dbReference type="ARBA" id="ARBA00022989"/>
    </source>
</evidence>
<dbReference type="PANTHER" id="PTHR24223">
    <property type="entry name" value="ATP-BINDING CASSETTE SUB-FAMILY C"/>
    <property type="match status" value="1"/>
</dbReference>